<reference evidence="10" key="1">
    <citation type="submission" date="2020-02" db="EMBL/GenBank/DDBJ databases">
        <authorList>
            <person name="Meier V. D."/>
        </authorList>
    </citation>
    <scope>NUCLEOTIDE SEQUENCE</scope>
    <source>
        <strain evidence="10">AVDCRST_MAG73</strain>
    </source>
</reference>
<dbReference type="Pfam" id="PF00528">
    <property type="entry name" value="BPD_transp_1"/>
    <property type="match status" value="1"/>
</dbReference>
<evidence type="ECO:0000256" key="5">
    <source>
        <dbReference type="ARBA" id="ARBA00022692"/>
    </source>
</evidence>
<evidence type="ECO:0000256" key="3">
    <source>
        <dbReference type="ARBA" id="ARBA00022448"/>
    </source>
</evidence>
<proteinExistence type="inferred from homology"/>
<keyword evidence="6 8" id="KW-1133">Transmembrane helix</keyword>
<feature type="transmembrane region" description="Helical" evidence="8">
    <location>
        <begin position="277"/>
        <end position="295"/>
    </location>
</feature>
<sequence length="310" mass="33589">MRARWGDEPVPAPAAVGAGSTIGERRIRAVAAWRSGVGLTLQYGLLVVLAAVILAPLWWIGASSFTTRETAWKNVLPFTWRALLPDEFTLAGYRAIFANDFGQALLNTLFVGLTTVVGTIAVSATAGFAFARFAFRGKGPLWALIVVSLMVPWEATVIPAYTLVNSLGWLNTWYALIVPALANGTVVFLFRQFFADIPQDFLDAARVDGASWGRVLAGVVLPLSKPVLITSAILIFLAQWNAFFWPMLVAPDADHRLVQVAVSILGVQQELRYWDQLFAGATIAAAVPLLLVLPLQRYYVGSIMGSGIKG</sequence>
<dbReference type="PROSITE" id="PS50928">
    <property type="entry name" value="ABC_TM1"/>
    <property type="match status" value="1"/>
</dbReference>
<feature type="domain" description="ABC transmembrane type-1" evidence="9">
    <location>
        <begin position="105"/>
        <end position="295"/>
    </location>
</feature>
<dbReference type="SUPFAM" id="SSF161098">
    <property type="entry name" value="MetI-like"/>
    <property type="match status" value="1"/>
</dbReference>
<comment type="similarity">
    <text evidence="8">Belongs to the binding-protein-dependent transport system permease family.</text>
</comment>
<feature type="transmembrane region" description="Helical" evidence="8">
    <location>
        <begin position="141"/>
        <end position="161"/>
    </location>
</feature>
<dbReference type="PANTHER" id="PTHR43744:SF8">
    <property type="entry name" value="SN-GLYCEROL-3-PHOSPHATE TRANSPORT SYSTEM PERMEASE PROTEIN UGPE"/>
    <property type="match status" value="1"/>
</dbReference>
<dbReference type="PANTHER" id="PTHR43744">
    <property type="entry name" value="ABC TRANSPORTER PERMEASE PROTEIN MG189-RELATED-RELATED"/>
    <property type="match status" value="1"/>
</dbReference>
<feature type="transmembrane region" description="Helical" evidence="8">
    <location>
        <begin position="109"/>
        <end position="129"/>
    </location>
</feature>
<evidence type="ECO:0000256" key="2">
    <source>
        <dbReference type="ARBA" id="ARBA00020515"/>
    </source>
</evidence>
<dbReference type="GO" id="GO:0055085">
    <property type="term" value="P:transmembrane transport"/>
    <property type="evidence" value="ECO:0007669"/>
    <property type="project" value="InterPro"/>
</dbReference>
<gene>
    <name evidence="10" type="ORF">AVDCRST_MAG73-3134</name>
</gene>
<comment type="subcellular location">
    <subcellularLocation>
        <location evidence="1 8">Cell membrane</location>
        <topology evidence="1 8">Multi-pass membrane protein</topology>
    </subcellularLocation>
</comment>
<keyword evidence="3 8" id="KW-0813">Transport</keyword>
<keyword evidence="4" id="KW-1003">Cell membrane</keyword>
<dbReference type="GO" id="GO:0005886">
    <property type="term" value="C:plasma membrane"/>
    <property type="evidence" value="ECO:0007669"/>
    <property type="project" value="UniProtKB-SubCell"/>
</dbReference>
<dbReference type="AlphaFoldDB" id="A0A6J4UK82"/>
<dbReference type="CDD" id="cd06261">
    <property type="entry name" value="TM_PBP2"/>
    <property type="match status" value="1"/>
</dbReference>
<evidence type="ECO:0000256" key="4">
    <source>
        <dbReference type="ARBA" id="ARBA00022475"/>
    </source>
</evidence>
<organism evidence="10">
    <name type="scientific">uncultured Thermomicrobiales bacterium</name>
    <dbReference type="NCBI Taxonomy" id="1645740"/>
    <lineage>
        <taxon>Bacteria</taxon>
        <taxon>Pseudomonadati</taxon>
        <taxon>Thermomicrobiota</taxon>
        <taxon>Thermomicrobia</taxon>
        <taxon>Thermomicrobiales</taxon>
        <taxon>environmental samples</taxon>
    </lineage>
</organism>
<protein>
    <recommendedName>
        <fullName evidence="2">sn-glycerol-3-phosphate transport system permease protein UgpE</fullName>
    </recommendedName>
</protein>
<evidence type="ECO:0000256" key="7">
    <source>
        <dbReference type="ARBA" id="ARBA00023136"/>
    </source>
</evidence>
<evidence type="ECO:0000313" key="10">
    <source>
        <dbReference type="EMBL" id="CAA9553176.1"/>
    </source>
</evidence>
<evidence type="ECO:0000256" key="6">
    <source>
        <dbReference type="ARBA" id="ARBA00022989"/>
    </source>
</evidence>
<feature type="transmembrane region" description="Helical" evidence="8">
    <location>
        <begin position="173"/>
        <end position="194"/>
    </location>
</feature>
<evidence type="ECO:0000256" key="1">
    <source>
        <dbReference type="ARBA" id="ARBA00004651"/>
    </source>
</evidence>
<feature type="transmembrane region" description="Helical" evidence="8">
    <location>
        <begin position="215"/>
        <end position="238"/>
    </location>
</feature>
<dbReference type="Gene3D" id="1.10.3720.10">
    <property type="entry name" value="MetI-like"/>
    <property type="match status" value="1"/>
</dbReference>
<feature type="transmembrane region" description="Helical" evidence="8">
    <location>
        <begin position="36"/>
        <end position="60"/>
    </location>
</feature>
<evidence type="ECO:0000259" key="9">
    <source>
        <dbReference type="PROSITE" id="PS50928"/>
    </source>
</evidence>
<dbReference type="InterPro" id="IPR000515">
    <property type="entry name" value="MetI-like"/>
</dbReference>
<dbReference type="InterPro" id="IPR035906">
    <property type="entry name" value="MetI-like_sf"/>
</dbReference>
<dbReference type="EMBL" id="CADCWE010000201">
    <property type="protein sequence ID" value="CAA9553176.1"/>
    <property type="molecule type" value="Genomic_DNA"/>
</dbReference>
<evidence type="ECO:0000256" key="8">
    <source>
        <dbReference type="RuleBase" id="RU363032"/>
    </source>
</evidence>
<accession>A0A6J4UK82</accession>
<name>A0A6J4UK82_9BACT</name>
<keyword evidence="7 8" id="KW-0472">Membrane</keyword>
<keyword evidence="5 8" id="KW-0812">Transmembrane</keyword>